<evidence type="ECO:0000313" key="1">
    <source>
        <dbReference type="EMBL" id="BBI63756.1"/>
    </source>
</evidence>
<evidence type="ECO:0000313" key="2">
    <source>
        <dbReference type="Proteomes" id="UP000320231"/>
    </source>
</evidence>
<protein>
    <recommendedName>
        <fullName evidence="3">Glycosyl transferase family 1 domain-containing protein</fullName>
    </recommendedName>
</protein>
<dbReference type="PANTHER" id="PTHR45825:SF8">
    <property type="entry name" value="GLYCOGEN SYNTHASE"/>
    <property type="match status" value="1"/>
</dbReference>
<accession>A0A455UC02</accession>
<evidence type="ECO:0008006" key="3">
    <source>
        <dbReference type="Google" id="ProtNLM"/>
    </source>
</evidence>
<organism evidence="1 2">
    <name type="scientific">Vreelandella sulfidaeris</name>
    <dbReference type="NCBI Taxonomy" id="115553"/>
    <lineage>
        <taxon>Bacteria</taxon>
        <taxon>Pseudomonadati</taxon>
        <taxon>Pseudomonadota</taxon>
        <taxon>Gammaproteobacteria</taxon>
        <taxon>Oceanospirillales</taxon>
        <taxon>Halomonadaceae</taxon>
        <taxon>Vreelandella</taxon>
    </lineage>
</organism>
<dbReference type="Proteomes" id="UP000320231">
    <property type="component" value="Chromosome"/>
</dbReference>
<dbReference type="AlphaFoldDB" id="A0A455UC02"/>
<reference evidence="1 2" key="1">
    <citation type="journal article" date="2019" name="Microbiol. Resour. Announc.">
        <title>Complete Genome Sequence of Halomonas sulfidaeris Strain Esulfide1 Isolated from a Metal Sulfide Rock at a Depth of 2,200 Meters, Obtained Using Nanopore Sequencing.</title>
        <authorList>
            <person name="Saito M."/>
            <person name="Nishigata A."/>
            <person name="Galipon J."/>
            <person name="Arakawa K."/>
        </authorList>
    </citation>
    <scope>NUCLEOTIDE SEQUENCE [LARGE SCALE GENOMIC DNA]</scope>
    <source>
        <strain evidence="1 2">ATCC BAA-803</strain>
    </source>
</reference>
<dbReference type="EMBL" id="AP019514">
    <property type="protein sequence ID" value="BBI63756.1"/>
    <property type="molecule type" value="Genomic_DNA"/>
</dbReference>
<dbReference type="SUPFAM" id="SSF53756">
    <property type="entry name" value="UDP-Glycosyltransferase/glycogen phosphorylase"/>
    <property type="match status" value="1"/>
</dbReference>
<dbReference type="PANTHER" id="PTHR45825">
    <property type="entry name" value="GRANULE-BOUND STARCH SYNTHASE 1, CHLOROPLASTIC/AMYLOPLASTIC"/>
    <property type="match status" value="1"/>
</dbReference>
<dbReference type="PROSITE" id="PS51257">
    <property type="entry name" value="PROKAR_LIPOPROTEIN"/>
    <property type="match status" value="1"/>
</dbReference>
<dbReference type="Gene3D" id="3.40.50.2000">
    <property type="entry name" value="Glycogen Phosphorylase B"/>
    <property type="match status" value="1"/>
</dbReference>
<proteinExistence type="predicted"/>
<sequence>MVHQKGLDLTIEAAKAIVHAGGQIVFMGCGEHHVEEALRRLAVRFPGAITAYIGFDEYQARSLFAGSDFCLCRHASNPVD</sequence>
<name>A0A455UC02_9GAMM</name>
<gene>
    <name evidence="1" type="ORF">HSBAA_50620</name>
</gene>
<dbReference type="KEGG" id="hsr:HSBAA_50620"/>